<dbReference type="Proteomes" id="UP001337723">
    <property type="component" value="Chromosome"/>
</dbReference>
<evidence type="ECO:0000256" key="1">
    <source>
        <dbReference type="SAM" id="MobiDB-lite"/>
    </source>
</evidence>
<dbReference type="RefSeq" id="WP_338271833.1">
    <property type="nucleotide sequence ID" value="NZ_AP027266.1"/>
</dbReference>
<keyword evidence="3" id="KW-1185">Reference proteome</keyword>
<evidence type="ECO:0000313" key="2">
    <source>
        <dbReference type="EMBL" id="BDW85962.1"/>
    </source>
</evidence>
<proteinExistence type="predicted"/>
<organism evidence="2 3">
    <name type="scientific">Roseicyclus marinus</name>
    <dbReference type="NCBI Taxonomy" id="2161673"/>
    <lineage>
        <taxon>Bacteria</taxon>
        <taxon>Pseudomonadati</taxon>
        <taxon>Pseudomonadota</taxon>
        <taxon>Alphaproteobacteria</taxon>
        <taxon>Rhodobacterales</taxon>
        <taxon>Roseobacteraceae</taxon>
        <taxon>Roseicyclus</taxon>
    </lineage>
</organism>
<sequence length="61" mass="6859">MWDFSLPQNIIWGPKAPESFHLLWQKLRKAQDIEAWAAMGGHGTKAQKIPEKLETGSETGP</sequence>
<evidence type="ECO:0000313" key="3">
    <source>
        <dbReference type="Proteomes" id="UP001337723"/>
    </source>
</evidence>
<reference evidence="2 3" key="1">
    <citation type="submission" date="2023-01" db="EMBL/GenBank/DDBJ databases">
        <title>Complete genome sequence of Roseicyclus marinus strain Dej080120_10.</title>
        <authorList>
            <person name="Ueki S."/>
            <person name="Maruyama F."/>
        </authorList>
    </citation>
    <scope>NUCLEOTIDE SEQUENCE [LARGE SCALE GENOMIC DNA]</scope>
    <source>
        <strain evidence="2 3">Dej080120_10</strain>
    </source>
</reference>
<accession>A0AA48KIM0</accession>
<dbReference type="KEGG" id="rmai:MACH21_21390"/>
<gene>
    <name evidence="2" type="ORF">MACH21_21390</name>
</gene>
<dbReference type="AlphaFoldDB" id="A0AA48KIM0"/>
<name>A0AA48KIM0_9RHOB</name>
<feature type="region of interest" description="Disordered" evidence="1">
    <location>
        <begin position="39"/>
        <end position="61"/>
    </location>
</feature>
<dbReference type="EMBL" id="AP027266">
    <property type="protein sequence ID" value="BDW85962.1"/>
    <property type="molecule type" value="Genomic_DNA"/>
</dbReference>
<protein>
    <submittedName>
        <fullName evidence="2">Uncharacterized protein</fullName>
    </submittedName>
</protein>